<dbReference type="EMBL" id="CAMKVN010004146">
    <property type="protein sequence ID" value="CAI2186441.1"/>
    <property type="molecule type" value="Genomic_DNA"/>
</dbReference>
<organism evidence="1 2">
    <name type="scientific">Funneliformis geosporum</name>
    <dbReference type="NCBI Taxonomy" id="1117311"/>
    <lineage>
        <taxon>Eukaryota</taxon>
        <taxon>Fungi</taxon>
        <taxon>Fungi incertae sedis</taxon>
        <taxon>Mucoromycota</taxon>
        <taxon>Glomeromycotina</taxon>
        <taxon>Glomeromycetes</taxon>
        <taxon>Glomerales</taxon>
        <taxon>Glomeraceae</taxon>
        <taxon>Funneliformis</taxon>
    </lineage>
</organism>
<evidence type="ECO:0000313" key="2">
    <source>
        <dbReference type="Proteomes" id="UP001153678"/>
    </source>
</evidence>
<reference evidence="1" key="1">
    <citation type="submission" date="2022-08" db="EMBL/GenBank/DDBJ databases">
        <authorList>
            <person name="Kallberg Y."/>
            <person name="Tangrot J."/>
            <person name="Rosling A."/>
        </authorList>
    </citation>
    <scope>NUCLEOTIDE SEQUENCE</scope>
    <source>
        <strain evidence="1">Wild A</strain>
    </source>
</reference>
<comment type="caution">
    <text evidence="1">The sequence shown here is derived from an EMBL/GenBank/DDBJ whole genome shotgun (WGS) entry which is preliminary data.</text>
</comment>
<sequence length="163" mass="19077">MSEKYLTSDKVEAFESEFVFSEDKDFSSDSDGDFEPYNKILKQTISTKLLTQYFVTTKNEESIDNENEDESDEEENINNFNGTVSINDNVNLFDINSVSYISLEEIFNDNNKLNFNDKNYVERFEKLENILQYQYKLGKMQASICVTEEIYSKGSYQAMLIRK</sequence>
<gene>
    <name evidence="1" type="ORF">FWILDA_LOCUS12577</name>
</gene>
<evidence type="ECO:0000313" key="1">
    <source>
        <dbReference type="EMBL" id="CAI2186441.1"/>
    </source>
</evidence>
<keyword evidence="2" id="KW-1185">Reference proteome</keyword>
<accession>A0A9W4X4Q9</accession>
<proteinExistence type="predicted"/>
<dbReference type="AlphaFoldDB" id="A0A9W4X4Q9"/>
<name>A0A9W4X4Q9_9GLOM</name>
<dbReference type="Proteomes" id="UP001153678">
    <property type="component" value="Unassembled WGS sequence"/>
</dbReference>
<protein>
    <submittedName>
        <fullName evidence="1">18461_t:CDS:1</fullName>
    </submittedName>
</protein>